<name>A0ACB9SCF7_9MYRT</name>
<dbReference type="EMBL" id="CM042880">
    <property type="protein sequence ID" value="KAI4388343.1"/>
    <property type="molecule type" value="Genomic_DNA"/>
</dbReference>
<keyword evidence="2" id="KW-1185">Reference proteome</keyword>
<comment type="caution">
    <text evidence="1">The sequence shown here is derived from an EMBL/GenBank/DDBJ whole genome shotgun (WGS) entry which is preliminary data.</text>
</comment>
<sequence>MVVVCEGYYCRVLAVDEDVANLELIRDALHSYDCGYDVTICSNQIQALHMLHRHKVEIDLIMATINHDTGLMFLELIKHMTDAPVLAMSTVWSDGLISKATRGGVFFILEKPIDECNLHWVFVEFPRAYFISLDEKRKRSAS</sequence>
<protein>
    <submittedName>
        <fullName evidence="1">Uncharacterized protein</fullName>
    </submittedName>
</protein>
<accession>A0ACB9SCF7</accession>
<dbReference type="Proteomes" id="UP001057402">
    <property type="component" value="Chromosome 1"/>
</dbReference>
<evidence type="ECO:0000313" key="1">
    <source>
        <dbReference type="EMBL" id="KAI4388343.1"/>
    </source>
</evidence>
<organism evidence="1 2">
    <name type="scientific">Melastoma candidum</name>
    <dbReference type="NCBI Taxonomy" id="119954"/>
    <lineage>
        <taxon>Eukaryota</taxon>
        <taxon>Viridiplantae</taxon>
        <taxon>Streptophyta</taxon>
        <taxon>Embryophyta</taxon>
        <taxon>Tracheophyta</taxon>
        <taxon>Spermatophyta</taxon>
        <taxon>Magnoliopsida</taxon>
        <taxon>eudicotyledons</taxon>
        <taxon>Gunneridae</taxon>
        <taxon>Pentapetalae</taxon>
        <taxon>rosids</taxon>
        <taxon>malvids</taxon>
        <taxon>Myrtales</taxon>
        <taxon>Melastomataceae</taxon>
        <taxon>Melastomatoideae</taxon>
        <taxon>Melastomateae</taxon>
        <taxon>Melastoma</taxon>
    </lineage>
</organism>
<proteinExistence type="predicted"/>
<evidence type="ECO:0000313" key="2">
    <source>
        <dbReference type="Proteomes" id="UP001057402"/>
    </source>
</evidence>
<gene>
    <name evidence="1" type="ORF">MLD38_000679</name>
</gene>
<reference evidence="2" key="1">
    <citation type="journal article" date="2023" name="Front. Plant Sci.">
        <title>Chromosomal-level genome assembly of Melastoma candidum provides insights into trichome evolution.</title>
        <authorList>
            <person name="Zhong Y."/>
            <person name="Wu W."/>
            <person name="Sun C."/>
            <person name="Zou P."/>
            <person name="Liu Y."/>
            <person name="Dai S."/>
            <person name="Zhou R."/>
        </authorList>
    </citation>
    <scope>NUCLEOTIDE SEQUENCE [LARGE SCALE GENOMIC DNA]</scope>
</reference>